<keyword evidence="10 15" id="KW-0560">Oxidoreductase</keyword>
<evidence type="ECO:0000256" key="1">
    <source>
        <dbReference type="ARBA" id="ARBA00001971"/>
    </source>
</evidence>
<evidence type="ECO:0000256" key="12">
    <source>
        <dbReference type="ARBA" id="ARBA00023033"/>
    </source>
</evidence>
<dbReference type="GO" id="GO:0004497">
    <property type="term" value="F:monooxygenase activity"/>
    <property type="evidence" value="ECO:0007669"/>
    <property type="project" value="UniProtKB-KW"/>
</dbReference>
<evidence type="ECO:0000256" key="6">
    <source>
        <dbReference type="ARBA" id="ARBA00022617"/>
    </source>
</evidence>
<name>A0A9P0MNT0_NEZVI</name>
<evidence type="ECO:0008006" key="19">
    <source>
        <dbReference type="Google" id="ProtNLM"/>
    </source>
</evidence>
<evidence type="ECO:0000256" key="14">
    <source>
        <dbReference type="PIRSR" id="PIRSR602403-1"/>
    </source>
</evidence>
<dbReference type="GO" id="GO:0020037">
    <property type="term" value="F:heme binding"/>
    <property type="evidence" value="ECO:0007669"/>
    <property type="project" value="InterPro"/>
</dbReference>
<dbReference type="InterPro" id="IPR017972">
    <property type="entry name" value="Cyt_P450_CS"/>
</dbReference>
<dbReference type="EMBL" id="OV725080">
    <property type="protein sequence ID" value="CAH1399265.1"/>
    <property type="molecule type" value="Genomic_DNA"/>
</dbReference>
<dbReference type="SUPFAM" id="SSF48264">
    <property type="entry name" value="Cytochrome P450"/>
    <property type="match status" value="1"/>
</dbReference>
<keyword evidence="18" id="KW-1185">Reference proteome</keyword>
<dbReference type="PROSITE" id="PS00086">
    <property type="entry name" value="CYTOCHROME_P450"/>
    <property type="match status" value="1"/>
</dbReference>
<dbReference type="Gene3D" id="1.10.630.10">
    <property type="entry name" value="Cytochrome P450"/>
    <property type="match status" value="1"/>
</dbReference>
<sequence length="489" mass="56660">MLLETIIVLSSVLFIFNWWAYGYWRRRNVYSLPTEFLFGNIKEIIMNQKVMCLKFRDIYEQYKQHRMVGFYSFYKPMLFVSDPEIIKRVLATDFNSFSSNGFTMDKDIDPIMGFNPFTAKTVPLWKELRSIQASNLTALKLKEVVPGMVKIGEFMKDYIKNKKSQPVSVFDITTRAAVDSAILFGFGIEPKSFTDSEFSFIKHATGDKLFTSNFVTMISSFFLPSLSRLLNYRITSKGAQDFFMSMTKTNIEYRETNEITRVDLFDTILKLNKKKLEQGDKAYSNLEMSAHCATFYLDATVTSSIVLTFLFLELAHNQDVQEKLRRAIFSVGNKPEDFDLDKINSITYLQMVFDETIRIHTPVTMLTRLCTKDTVIEDVKISKGTKVFISTLALHNDPEYYPEPEKFDPERFSESNKESMTKYTFLPFGEGPRTCVGMKYGNLFVKTSIAFILLKYRILPTNDQNKVLHDYDSFMLCPKSDATVKFEEL</sequence>
<keyword evidence="13 16" id="KW-0472">Membrane</keyword>
<evidence type="ECO:0000256" key="9">
    <source>
        <dbReference type="ARBA" id="ARBA00022848"/>
    </source>
</evidence>
<dbReference type="InterPro" id="IPR002403">
    <property type="entry name" value="Cyt_P450_E_grp-IV"/>
</dbReference>
<evidence type="ECO:0000256" key="13">
    <source>
        <dbReference type="ARBA" id="ARBA00023136"/>
    </source>
</evidence>
<keyword evidence="16" id="KW-0812">Transmembrane</keyword>
<evidence type="ECO:0000313" key="17">
    <source>
        <dbReference type="EMBL" id="CAH1399265.1"/>
    </source>
</evidence>
<evidence type="ECO:0000256" key="5">
    <source>
        <dbReference type="ARBA" id="ARBA00010617"/>
    </source>
</evidence>
<feature type="binding site" description="axial binding residue" evidence="14">
    <location>
        <position position="435"/>
    </location>
    <ligand>
        <name>heme</name>
        <dbReference type="ChEBI" id="CHEBI:30413"/>
    </ligand>
    <ligandPart>
        <name>Fe</name>
        <dbReference type="ChEBI" id="CHEBI:18248"/>
    </ligandPart>
</feature>
<evidence type="ECO:0000256" key="10">
    <source>
        <dbReference type="ARBA" id="ARBA00023002"/>
    </source>
</evidence>
<evidence type="ECO:0000256" key="2">
    <source>
        <dbReference type="ARBA" id="ARBA00003690"/>
    </source>
</evidence>
<dbReference type="InterPro" id="IPR001128">
    <property type="entry name" value="Cyt_P450"/>
</dbReference>
<keyword evidence="16" id="KW-1133">Transmembrane helix</keyword>
<proteinExistence type="inferred from homology"/>
<evidence type="ECO:0000256" key="3">
    <source>
        <dbReference type="ARBA" id="ARBA00004174"/>
    </source>
</evidence>
<dbReference type="InterPro" id="IPR050476">
    <property type="entry name" value="Insect_CytP450_Detox"/>
</dbReference>
<dbReference type="PANTHER" id="PTHR24292">
    <property type="entry name" value="CYTOCHROME P450"/>
    <property type="match status" value="1"/>
</dbReference>
<evidence type="ECO:0000256" key="7">
    <source>
        <dbReference type="ARBA" id="ARBA00022723"/>
    </source>
</evidence>
<protein>
    <recommendedName>
        <fullName evidence="19">Cytochrome P450</fullName>
    </recommendedName>
</protein>
<comment type="similarity">
    <text evidence="5 15">Belongs to the cytochrome P450 family.</text>
</comment>
<keyword evidence="12 15" id="KW-0503">Monooxygenase</keyword>
<dbReference type="GO" id="GO:0016705">
    <property type="term" value="F:oxidoreductase activity, acting on paired donors, with incorporation or reduction of molecular oxygen"/>
    <property type="evidence" value="ECO:0007669"/>
    <property type="project" value="InterPro"/>
</dbReference>
<dbReference type="PRINTS" id="PR00465">
    <property type="entry name" value="EP450IV"/>
</dbReference>
<evidence type="ECO:0000256" key="15">
    <source>
        <dbReference type="RuleBase" id="RU000461"/>
    </source>
</evidence>
<dbReference type="Pfam" id="PF00067">
    <property type="entry name" value="p450"/>
    <property type="match status" value="1"/>
</dbReference>
<keyword evidence="9" id="KW-0492">Microsome</keyword>
<dbReference type="FunFam" id="1.10.630.10:FF:000182">
    <property type="entry name" value="Cytochrome P450 3A4"/>
    <property type="match status" value="1"/>
</dbReference>
<evidence type="ECO:0000256" key="16">
    <source>
        <dbReference type="SAM" id="Phobius"/>
    </source>
</evidence>
<reference evidence="17" key="1">
    <citation type="submission" date="2022-01" db="EMBL/GenBank/DDBJ databases">
        <authorList>
            <person name="King R."/>
        </authorList>
    </citation>
    <scope>NUCLEOTIDE SEQUENCE</scope>
</reference>
<gene>
    <name evidence="17" type="ORF">NEZAVI_LOCUS8747</name>
</gene>
<accession>A0A9P0MNT0</accession>
<dbReference type="Proteomes" id="UP001152798">
    <property type="component" value="Chromosome 4"/>
</dbReference>
<evidence type="ECO:0000256" key="8">
    <source>
        <dbReference type="ARBA" id="ARBA00022824"/>
    </source>
</evidence>
<dbReference type="AlphaFoldDB" id="A0A9P0MNT0"/>
<comment type="subcellular location">
    <subcellularLocation>
        <location evidence="4">Endoplasmic reticulum membrane</location>
        <topology evidence="4">Peripheral membrane protein</topology>
    </subcellularLocation>
    <subcellularLocation>
        <location evidence="3">Microsome membrane</location>
        <topology evidence="3">Peripheral membrane protein</topology>
    </subcellularLocation>
</comment>
<evidence type="ECO:0000256" key="4">
    <source>
        <dbReference type="ARBA" id="ARBA00004406"/>
    </source>
</evidence>
<dbReference type="GO" id="GO:0005789">
    <property type="term" value="C:endoplasmic reticulum membrane"/>
    <property type="evidence" value="ECO:0007669"/>
    <property type="project" value="UniProtKB-SubCell"/>
</dbReference>
<dbReference type="PANTHER" id="PTHR24292:SF84">
    <property type="entry name" value="CYTOCHROME P450 28A5-RELATED"/>
    <property type="match status" value="1"/>
</dbReference>
<keyword evidence="11 14" id="KW-0408">Iron</keyword>
<keyword evidence="6 14" id="KW-0349">Heme</keyword>
<dbReference type="CDD" id="cd11056">
    <property type="entry name" value="CYP6-like"/>
    <property type="match status" value="1"/>
</dbReference>
<evidence type="ECO:0000256" key="11">
    <source>
        <dbReference type="ARBA" id="ARBA00023004"/>
    </source>
</evidence>
<feature type="transmembrane region" description="Helical" evidence="16">
    <location>
        <begin position="6"/>
        <end position="24"/>
    </location>
</feature>
<dbReference type="InterPro" id="IPR036396">
    <property type="entry name" value="Cyt_P450_sf"/>
</dbReference>
<organism evidence="17 18">
    <name type="scientific">Nezara viridula</name>
    <name type="common">Southern green stink bug</name>
    <name type="synonym">Cimex viridulus</name>
    <dbReference type="NCBI Taxonomy" id="85310"/>
    <lineage>
        <taxon>Eukaryota</taxon>
        <taxon>Metazoa</taxon>
        <taxon>Ecdysozoa</taxon>
        <taxon>Arthropoda</taxon>
        <taxon>Hexapoda</taxon>
        <taxon>Insecta</taxon>
        <taxon>Pterygota</taxon>
        <taxon>Neoptera</taxon>
        <taxon>Paraneoptera</taxon>
        <taxon>Hemiptera</taxon>
        <taxon>Heteroptera</taxon>
        <taxon>Panheteroptera</taxon>
        <taxon>Pentatomomorpha</taxon>
        <taxon>Pentatomoidea</taxon>
        <taxon>Pentatomidae</taxon>
        <taxon>Pentatominae</taxon>
        <taxon>Nezara</taxon>
    </lineage>
</organism>
<keyword evidence="8" id="KW-0256">Endoplasmic reticulum</keyword>
<dbReference type="OrthoDB" id="6622871at2759"/>
<keyword evidence="7 14" id="KW-0479">Metal-binding</keyword>
<comment type="cofactor">
    <cofactor evidence="1 14">
        <name>heme</name>
        <dbReference type="ChEBI" id="CHEBI:30413"/>
    </cofactor>
</comment>
<evidence type="ECO:0000313" key="18">
    <source>
        <dbReference type="Proteomes" id="UP001152798"/>
    </source>
</evidence>
<comment type="function">
    <text evidence="2">May be involved in the metabolism of insect hormones and in the breakdown of synthetic insecticides.</text>
</comment>
<dbReference type="GO" id="GO:0005506">
    <property type="term" value="F:iron ion binding"/>
    <property type="evidence" value="ECO:0007669"/>
    <property type="project" value="InterPro"/>
</dbReference>